<dbReference type="GO" id="GO:0019301">
    <property type="term" value="P:rhamnose catabolic process"/>
    <property type="evidence" value="ECO:0007669"/>
    <property type="project" value="UniProtKB-UniRule"/>
</dbReference>
<dbReference type="SUPFAM" id="SSF53067">
    <property type="entry name" value="Actin-like ATPase domain"/>
    <property type="match status" value="2"/>
</dbReference>
<dbReference type="AlphaFoldDB" id="A0A0W1B2K1"/>
<dbReference type="NCBIfam" id="TIGR02627">
    <property type="entry name" value="rhamnulo_kin"/>
    <property type="match status" value="1"/>
</dbReference>
<protein>
    <recommendedName>
        <fullName evidence="8">Rhamnulokinase</fullName>
        <ecNumber evidence="8">2.7.1.5</ecNumber>
    </recommendedName>
</protein>
<dbReference type="InterPro" id="IPR018485">
    <property type="entry name" value="FGGY_C"/>
</dbReference>
<sequence length="497" mass="55220">MRSVAGAHRQDQYHIAIDIGASSGRVVCGTLQEPGGTLSLTEIHRFRNGFSEKNGNLYWDVDYLFAEIVKGLQKAKSKGIEQCTVGIDTWAVDYVLLDQEGARIHEVFSYRDSRTDGAVQSLHRNISTESVYEKTGIQVLPINTLYQLFVHDQVELEEAHSILLVPDYLYYRLTGRRISEVTNASTTGLLNLQTRDYDADLLALLGLSKEQFPPLTEPGERIGGFTEELSARGDLPVCEFIAVATHDTASAVLGVPASSDNWGFLSSGTWSLIGVERASAITSPEAMERNYTNEWGAFGSFRFLKNIMGMWLIQKVREEYGGQYSFGELVELAAQEIPFRSIIYCNDERFLNPPSMISEIRCYCVEVGQLVPQTPGEIARCVFDSLALSYYFYVQDLQLLTGEKWDRLHIVGGGANNGLLCQIAADLLEMEIYAGPTESTALGNVVMQMISVGTVADIKEARKIIYRSFDVTTYPPQVMDSTLKTAALAEFARLQVV</sequence>
<feature type="domain" description="Carbohydrate kinase FGGY C-terminal" evidence="10">
    <location>
        <begin position="265"/>
        <end position="451"/>
    </location>
</feature>
<evidence type="ECO:0000313" key="12">
    <source>
        <dbReference type="Proteomes" id="UP000054709"/>
    </source>
</evidence>
<dbReference type="InterPro" id="IPR043129">
    <property type="entry name" value="ATPase_NBD"/>
</dbReference>
<dbReference type="GO" id="GO:0006071">
    <property type="term" value="P:glycerol metabolic process"/>
    <property type="evidence" value="ECO:0007669"/>
    <property type="project" value="TreeGrafter"/>
</dbReference>
<keyword evidence="4" id="KW-0418">Kinase</keyword>
<evidence type="ECO:0000259" key="9">
    <source>
        <dbReference type="Pfam" id="PF00370"/>
    </source>
</evidence>
<organism evidence="11 12">
    <name type="scientific">Paenibacillus etheri</name>
    <dbReference type="NCBI Taxonomy" id="1306852"/>
    <lineage>
        <taxon>Bacteria</taxon>
        <taxon>Bacillati</taxon>
        <taxon>Bacillota</taxon>
        <taxon>Bacilli</taxon>
        <taxon>Bacillales</taxon>
        <taxon>Paenibacillaceae</taxon>
        <taxon>Paenibacillus</taxon>
    </lineage>
</organism>
<evidence type="ECO:0000256" key="4">
    <source>
        <dbReference type="ARBA" id="ARBA00022777"/>
    </source>
</evidence>
<keyword evidence="3" id="KW-0547">Nucleotide-binding</keyword>
<dbReference type="GO" id="GO:0004370">
    <property type="term" value="F:glycerol kinase activity"/>
    <property type="evidence" value="ECO:0007669"/>
    <property type="project" value="TreeGrafter"/>
</dbReference>
<dbReference type="CDD" id="cd07771">
    <property type="entry name" value="ASKHA_NBD_FGGY_RhaB-like"/>
    <property type="match status" value="1"/>
</dbReference>
<dbReference type="Pfam" id="PF00370">
    <property type="entry name" value="FGGY_N"/>
    <property type="match status" value="1"/>
</dbReference>
<dbReference type="InterPro" id="IPR018484">
    <property type="entry name" value="FGGY_N"/>
</dbReference>
<dbReference type="Gene3D" id="3.30.420.40">
    <property type="match status" value="2"/>
</dbReference>
<dbReference type="OrthoDB" id="9761504at2"/>
<keyword evidence="6" id="KW-1015">Disulfide bond</keyword>
<feature type="domain" description="Carbohydrate kinase FGGY N-terminal" evidence="9">
    <location>
        <begin position="13"/>
        <end position="254"/>
    </location>
</feature>
<reference evidence="11 12" key="1">
    <citation type="journal article" date="2015" name="Int. Biodeterior. Biodegradation">
        <title>Physiological and genetic screening methods for the isolation of methyl tert-butyl ether-degrading bacteria for bioremediation purposes.</title>
        <authorList>
            <person name="Guisado I.M."/>
            <person name="Purswani J."/>
            <person name="Gonzalez Lopez J."/>
            <person name="Pozo C."/>
        </authorList>
    </citation>
    <scope>NUCLEOTIDE SEQUENCE [LARGE SCALE GENOMIC DNA]</scope>
    <source>
        <strain evidence="11 12">SH7</strain>
    </source>
</reference>
<dbReference type="PANTHER" id="PTHR10196">
    <property type="entry name" value="SUGAR KINASE"/>
    <property type="match status" value="1"/>
</dbReference>
<dbReference type="EC" id="2.7.1.5" evidence="8"/>
<evidence type="ECO:0000256" key="3">
    <source>
        <dbReference type="ARBA" id="ARBA00022741"/>
    </source>
</evidence>
<evidence type="ECO:0000256" key="5">
    <source>
        <dbReference type="ARBA" id="ARBA00022840"/>
    </source>
</evidence>
<dbReference type="Pfam" id="PF02782">
    <property type="entry name" value="FGGY_C"/>
    <property type="match status" value="1"/>
</dbReference>
<dbReference type="PANTHER" id="PTHR10196:SF93">
    <property type="entry name" value="L-RHAMNULOKINASE"/>
    <property type="match status" value="1"/>
</dbReference>
<keyword evidence="7" id="KW-0684">Rhamnose metabolism</keyword>
<dbReference type="GO" id="GO:0005524">
    <property type="term" value="F:ATP binding"/>
    <property type="evidence" value="ECO:0007669"/>
    <property type="project" value="UniProtKB-KW"/>
</dbReference>
<dbReference type="Proteomes" id="UP000054709">
    <property type="component" value="Unassembled WGS sequence"/>
</dbReference>
<evidence type="ECO:0000256" key="8">
    <source>
        <dbReference type="NCBIfam" id="TIGR02627"/>
    </source>
</evidence>
<evidence type="ECO:0000313" key="11">
    <source>
        <dbReference type="EMBL" id="KTD87793.1"/>
    </source>
</evidence>
<keyword evidence="2" id="KW-0808">Transferase</keyword>
<comment type="caution">
    <text evidence="11">The sequence shown here is derived from an EMBL/GenBank/DDBJ whole genome shotgun (WGS) entry which is preliminary data.</text>
</comment>
<dbReference type="PIRSF" id="PIRSF000538">
    <property type="entry name" value="GlpK"/>
    <property type="match status" value="1"/>
</dbReference>
<keyword evidence="5" id="KW-0067">ATP-binding</keyword>
<evidence type="ECO:0000256" key="1">
    <source>
        <dbReference type="ARBA" id="ARBA00009156"/>
    </source>
</evidence>
<evidence type="ECO:0000256" key="7">
    <source>
        <dbReference type="ARBA" id="ARBA00023308"/>
    </source>
</evidence>
<gene>
    <name evidence="11" type="ORF">UQ64_08530</name>
</gene>
<evidence type="ECO:0000256" key="6">
    <source>
        <dbReference type="ARBA" id="ARBA00023157"/>
    </source>
</evidence>
<dbReference type="GO" id="GO:0005829">
    <property type="term" value="C:cytosol"/>
    <property type="evidence" value="ECO:0007669"/>
    <property type="project" value="TreeGrafter"/>
</dbReference>
<evidence type="ECO:0000259" key="10">
    <source>
        <dbReference type="Pfam" id="PF02782"/>
    </source>
</evidence>
<comment type="similarity">
    <text evidence="1">Belongs to the FGGY kinase family.</text>
</comment>
<proteinExistence type="inferred from homology"/>
<keyword evidence="12" id="KW-1185">Reference proteome</keyword>
<accession>A0A0W1B2K1</accession>
<name>A0A0W1B2K1_9BACL</name>
<dbReference type="InterPro" id="IPR000577">
    <property type="entry name" value="Carb_kinase_FGGY"/>
</dbReference>
<dbReference type="InterPro" id="IPR013449">
    <property type="entry name" value="Rhamnulokinase"/>
</dbReference>
<dbReference type="EMBL" id="LCZJ02000017">
    <property type="protein sequence ID" value="KTD87793.1"/>
    <property type="molecule type" value="Genomic_DNA"/>
</dbReference>
<dbReference type="GO" id="GO:0008993">
    <property type="term" value="F:rhamnulokinase activity"/>
    <property type="evidence" value="ECO:0007669"/>
    <property type="project" value="UniProtKB-UniRule"/>
</dbReference>
<evidence type="ECO:0000256" key="2">
    <source>
        <dbReference type="ARBA" id="ARBA00022679"/>
    </source>
</evidence>